<organism evidence="2 3">
    <name type="scientific">Mytilus coruscus</name>
    <name type="common">Sea mussel</name>
    <dbReference type="NCBI Taxonomy" id="42192"/>
    <lineage>
        <taxon>Eukaryota</taxon>
        <taxon>Metazoa</taxon>
        <taxon>Spiralia</taxon>
        <taxon>Lophotrochozoa</taxon>
        <taxon>Mollusca</taxon>
        <taxon>Bivalvia</taxon>
        <taxon>Autobranchia</taxon>
        <taxon>Pteriomorphia</taxon>
        <taxon>Mytilida</taxon>
        <taxon>Mytiloidea</taxon>
        <taxon>Mytilidae</taxon>
        <taxon>Mytilinae</taxon>
        <taxon>Mytilus</taxon>
    </lineage>
</organism>
<feature type="signal peptide" evidence="1">
    <location>
        <begin position="1"/>
        <end position="20"/>
    </location>
</feature>
<proteinExistence type="predicted"/>
<feature type="chain" id="PRO_5026685389" evidence="1">
    <location>
        <begin position="21"/>
        <end position="168"/>
    </location>
</feature>
<keyword evidence="3" id="KW-1185">Reference proteome</keyword>
<sequence length="168" mass="19483">MARGIFILAIMTLFVLSVKSDDLNFLEEVDCTARSFTLRPEKWPKRYVTVGFDAKGQLYGSKGFSIKHHAYFFERINANEPYFHIIFKERNDVYVFMTDTPEGLIYSTQSVPGAQGEWKIQKVSEKEYALFPKKWPNRHMCIKNDYIGTMIGCKDAVGPEGRFFIDEI</sequence>
<name>A0A6J8E9C9_MYTCO</name>
<dbReference type="AlphaFoldDB" id="A0A6J8E9C9"/>
<accession>A0A6J8E9C9</accession>
<reference evidence="2 3" key="1">
    <citation type="submission" date="2020-06" db="EMBL/GenBank/DDBJ databases">
        <authorList>
            <person name="Li R."/>
            <person name="Bekaert M."/>
        </authorList>
    </citation>
    <scope>NUCLEOTIDE SEQUENCE [LARGE SCALE GENOMIC DNA]</scope>
    <source>
        <strain evidence="3">wild</strain>
    </source>
</reference>
<dbReference type="OrthoDB" id="6038969at2759"/>
<evidence type="ECO:0000313" key="3">
    <source>
        <dbReference type="Proteomes" id="UP000507470"/>
    </source>
</evidence>
<evidence type="ECO:0000256" key="1">
    <source>
        <dbReference type="SAM" id="SignalP"/>
    </source>
</evidence>
<protein>
    <submittedName>
        <fullName evidence="2">Uncharacterized protein</fullName>
    </submittedName>
</protein>
<keyword evidence="1" id="KW-0732">Signal</keyword>
<gene>
    <name evidence="2" type="ORF">MCOR_49369</name>
</gene>
<evidence type="ECO:0000313" key="2">
    <source>
        <dbReference type="EMBL" id="CAC5416788.1"/>
    </source>
</evidence>
<dbReference type="Proteomes" id="UP000507470">
    <property type="component" value="Unassembled WGS sequence"/>
</dbReference>
<dbReference type="EMBL" id="CACVKT020008686">
    <property type="protein sequence ID" value="CAC5416788.1"/>
    <property type="molecule type" value="Genomic_DNA"/>
</dbReference>